<evidence type="ECO:0000256" key="5">
    <source>
        <dbReference type="ARBA" id="ARBA00023157"/>
    </source>
</evidence>
<dbReference type="GO" id="GO:0005737">
    <property type="term" value="C:cytoplasm"/>
    <property type="evidence" value="ECO:0007669"/>
    <property type="project" value="TreeGrafter"/>
</dbReference>
<reference evidence="8" key="2">
    <citation type="submission" date="2020-09" db="EMBL/GenBank/DDBJ databases">
        <authorList>
            <person name="Sun Q."/>
            <person name="Ohkuma M."/>
        </authorList>
    </citation>
    <scope>NUCLEOTIDE SEQUENCE</scope>
    <source>
        <strain evidence="8">JCM 3172</strain>
    </source>
</reference>
<feature type="domain" description="Rieske" evidence="7">
    <location>
        <begin position="427"/>
        <end position="515"/>
    </location>
</feature>
<keyword evidence="2" id="KW-0479">Metal-binding</keyword>
<dbReference type="Gene3D" id="3.50.50.60">
    <property type="entry name" value="FAD/NAD(P)-binding domain"/>
    <property type="match status" value="1"/>
</dbReference>
<dbReference type="InterPro" id="IPR038010">
    <property type="entry name" value="YhfW_C"/>
</dbReference>
<dbReference type="InterPro" id="IPR036188">
    <property type="entry name" value="FAD/NAD-bd_sf"/>
</dbReference>
<evidence type="ECO:0000256" key="6">
    <source>
        <dbReference type="SAM" id="MobiDB-lite"/>
    </source>
</evidence>
<dbReference type="Pfam" id="PF00355">
    <property type="entry name" value="Rieske"/>
    <property type="match status" value="1"/>
</dbReference>
<keyword evidence="9" id="KW-1185">Reference proteome</keyword>
<dbReference type="PROSITE" id="PS51296">
    <property type="entry name" value="RIESKE"/>
    <property type="match status" value="1"/>
</dbReference>
<comment type="caution">
    <text evidence="8">The sequence shown here is derived from an EMBL/GenBank/DDBJ whole genome shotgun (WGS) entry which is preliminary data.</text>
</comment>
<evidence type="ECO:0000256" key="2">
    <source>
        <dbReference type="ARBA" id="ARBA00022723"/>
    </source>
</evidence>
<keyword evidence="5" id="KW-1015">Disulfide bond</keyword>
<dbReference type="FunFam" id="2.102.10.10:FF:000014">
    <property type="entry name" value="Oxidoreductase, FAD dependent"/>
    <property type="match status" value="1"/>
</dbReference>
<keyword evidence="1" id="KW-0001">2Fe-2S</keyword>
<dbReference type="Gene3D" id="2.102.10.10">
    <property type="entry name" value="Rieske [2Fe-2S] iron-sulphur domain"/>
    <property type="match status" value="1"/>
</dbReference>
<dbReference type="GO" id="GO:0051537">
    <property type="term" value="F:2 iron, 2 sulfur cluster binding"/>
    <property type="evidence" value="ECO:0007669"/>
    <property type="project" value="UniProtKB-KW"/>
</dbReference>
<name>A0A918HF71_9ACTN</name>
<dbReference type="Gene3D" id="3.30.9.10">
    <property type="entry name" value="D-Amino Acid Oxidase, subunit A, domain 2"/>
    <property type="match status" value="1"/>
</dbReference>
<dbReference type="InterPro" id="IPR036922">
    <property type="entry name" value="Rieske_2Fe-2S_sf"/>
</dbReference>
<evidence type="ECO:0000256" key="1">
    <source>
        <dbReference type="ARBA" id="ARBA00022714"/>
    </source>
</evidence>
<dbReference type="GO" id="GO:0046872">
    <property type="term" value="F:metal ion binding"/>
    <property type="evidence" value="ECO:0007669"/>
    <property type="project" value="UniProtKB-KW"/>
</dbReference>
<dbReference type="Pfam" id="PF01266">
    <property type="entry name" value="DAO"/>
    <property type="match status" value="1"/>
</dbReference>
<dbReference type="PANTHER" id="PTHR13847">
    <property type="entry name" value="SARCOSINE DEHYDROGENASE-RELATED"/>
    <property type="match status" value="1"/>
</dbReference>
<dbReference type="Proteomes" id="UP000619486">
    <property type="component" value="Unassembled WGS sequence"/>
</dbReference>
<evidence type="ECO:0000256" key="3">
    <source>
        <dbReference type="ARBA" id="ARBA00023004"/>
    </source>
</evidence>
<feature type="region of interest" description="Disordered" evidence="6">
    <location>
        <begin position="494"/>
        <end position="515"/>
    </location>
</feature>
<keyword evidence="4" id="KW-0411">Iron-sulfur</keyword>
<dbReference type="InterPro" id="IPR005805">
    <property type="entry name" value="Rieske_Fe-S_prot_C"/>
</dbReference>
<dbReference type="AlphaFoldDB" id="A0A918HF71"/>
<dbReference type="PRINTS" id="PR00162">
    <property type="entry name" value="RIESKE"/>
</dbReference>
<dbReference type="PANTHER" id="PTHR13847:SF274">
    <property type="entry name" value="RIESKE 2FE-2S IRON-SULFUR PROTEIN YHFW-RELATED"/>
    <property type="match status" value="1"/>
</dbReference>
<evidence type="ECO:0000313" key="8">
    <source>
        <dbReference type="EMBL" id="GGT60012.1"/>
    </source>
</evidence>
<evidence type="ECO:0000256" key="4">
    <source>
        <dbReference type="ARBA" id="ARBA00023014"/>
    </source>
</evidence>
<dbReference type="RefSeq" id="WP_189204928.1">
    <property type="nucleotide sequence ID" value="NZ_BMQQ01000035.1"/>
</dbReference>
<dbReference type="InterPro" id="IPR017941">
    <property type="entry name" value="Rieske_2Fe-2S"/>
</dbReference>
<dbReference type="SUPFAM" id="SSF51905">
    <property type="entry name" value="FAD/NAD(P)-binding domain"/>
    <property type="match status" value="1"/>
</dbReference>
<dbReference type="EMBL" id="BMQQ01000035">
    <property type="protein sequence ID" value="GGT60012.1"/>
    <property type="molecule type" value="Genomic_DNA"/>
</dbReference>
<dbReference type="GO" id="GO:0016020">
    <property type="term" value="C:membrane"/>
    <property type="evidence" value="ECO:0007669"/>
    <property type="project" value="InterPro"/>
</dbReference>
<keyword evidence="3" id="KW-0408">Iron</keyword>
<accession>A0A918HF71</accession>
<protein>
    <submittedName>
        <fullName evidence="8">Iron-sulfur-binding protein</fullName>
    </submittedName>
</protein>
<evidence type="ECO:0000313" key="9">
    <source>
        <dbReference type="Proteomes" id="UP000619486"/>
    </source>
</evidence>
<dbReference type="CDD" id="cd03477">
    <property type="entry name" value="Rieske_YhfW_C"/>
    <property type="match status" value="1"/>
</dbReference>
<gene>
    <name evidence="8" type="ORF">GCM10014713_61860</name>
</gene>
<dbReference type="GO" id="GO:0016705">
    <property type="term" value="F:oxidoreductase activity, acting on paired donors, with incorporation or reduction of molecular oxygen"/>
    <property type="evidence" value="ECO:0007669"/>
    <property type="project" value="UniProtKB-ARBA"/>
</dbReference>
<organism evidence="8 9">
    <name type="scientific">Streptomyces purpureus</name>
    <dbReference type="NCBI Taxonomy" id="1951"/>
    <lineage>
        <taxon>Bacteria</taxon>
        <taxon>Bacillati</taxon>
        <taxon>Actinomycetota</taxon>
        <taxon>Actinomycetes</taxon>
        <taxon>Kitasatosporales</taxon>
        <taxon>Streptomycetaceae</taxon>
        <taxon>Streptomyces</taxon>
    </lineage>
</organism>
<dbReference type="SUPFAM" id="SSF50022">
    <property type="entry name" value="ISP domain"/>
    <property type="match status" value="1"/>
</dbReference>
<sequence length="515" mass="55225">MNGTTGRAAPLSHWLATAHRPARPRLEEDLSTDVAVVGGGIAGLMTAWELVRAGRETVLLEADQILSGTTGFTTGKLTALHGLRYERLRHTAGTEGAELYAASQQDALAHAAACCAEWGIDAELERRSAYTYVRADDRVREIRAETAAARTAGLDAHFVTETPLPFPVAAAVRLDEQYQFHPAAFLTALADAFTAAGGRIFAHTRVTSLHEQARIRLESADGFDVHASDAVVATHFPAFGPISLMVRLTPRRELVVAAPVPLETDPDGMYITPEDDTRSVRTAPYGRDTRLLIVTGEAFRPGDGDVAERRDRLETWARAYFPGFGETGPVLRWAAQDVDPVDGLPFVGHPHPGTEHVYVATGFGGWGMSGGIMAGRLLAAFLTGGPRPPWAELYDPRRLPPVREVPGLLKSQASVAGHFVGDRLHLPGPETVADLAPGSGTVVRDRGHAYAVHRDASGTLRTVSARCTHMGCLVAFNDAEEAWECPCHGSRFAPDGSVLQGPATEPLEAADDPRS</sequence>
<dbReference type="GO" id="GO:0004497">
    <property type="term" value="F:monooxygenase activity"/>
    <property type="evidence" value="ECO:0007669"/>
    <property type="project" value="UniProtKB-ARBA"/>
</dbReference>
<dbReference type="InterPro" id="IPR006076">
    <property type="entry name" value="FAD-dep_OxRdtase"/>
</dbReference>
<evidence type="ECO:0000259" key="7">
    <source>
        <dbReference type="PROSITE" id="PS51296"/>
    </source>
</evidence>
<reference evidence="8" key="1">
    <citation type="journal article" date="2014" name="Int. J. Syst. Evol. Microbiol.">
        <title>Complete genome sequence of Corynebacterium casei LMG S-19264T (=DSM 44701T), isolated from a smear-ripened cheese.</title>
        <authorList>
            <consortium name="US DOE Joint Genome Institute (JGI-PGF)"/>
            <person name="Walter F."/>
            <person name="Albersmeier A."/>
            <person name="Kalinowski J."/>
            <person name="Ruckert C."/>
        </authorList>
    </citation>
    <scope>NUCLEOTIDE SEQUENCE</scope>
    <source>
        <strain evidence="8">JCM 3172</strain>
    </source>
</reference>
<proteinExistence type="predicted"/>